<name>A0A3B1D1K8_9ZZZZ</name>
<reference evidence="1" key="1">
    <citation type="submission" date="2018-06" db="EMBL/GenBank/DDBJ databases">
        <authorList>
            <person name="Zhirakovskaya E."/>
        </authorList>
    </citation>
    <scope>NUCLEOTIDE SEQUENCE</scope>
</reference>
<dbReference type="EMBL" id="UOGF01000043">
    <property type="protein sequence ID" value="VAX28870.1"/>
    <property type="molecule type" value="Genomic_DNA"/>
</dbReference>
<accession>A0A3B1D1K8</accession>
<dbReference type="AlphaFoldDB" id="A0A3B1D1K8"/>
<evidence type="ECO:0000313" key="1">
    <source>
        <dbReference type="EMBL" id="VAX28870.1"/>
    </source>
</evidence>
<feature type="non-terminal residue" evidence="1">
    <location>
        <position position="1"/>
    </location>
</feature>
<sequence>ADFTLLGLNMTVMAQQQYIIGYASDIIQDEFDTVYSLFVNKFLFSESLRLEMLVLYFVNDNETLIRPKASYRATSTVQLIFGADIFEGEIGGPLPGEFNFIGFFKNNDRIYFEIVYGF</sequence>
<gene>
    <name evidence="1" type="ORF">MNBD_NITROSPIRAE01-2019</name>
</gene>
<organism evidence="1">
    <name type="scientific">hydrothermal vent metagenome</name>
    <dbReference type="NCBI Taxonomy" id="652676"/>
    <lineage>
        <taxon>unclassified sequences</taxon>
        <taxon>metagenomes</taxon>
        <taxon>ecological metagenomes</taxon>
    </lineage>
</organism>
<proteinExistence type="predicted"/>
<protein>
    <submittedName>
        <fullName evidence="1">Uncharacterized protein</fullName>
    </submittedName>
</protein>